<dbReference type="SUPFAM" id="SSF48498">
    <property type="entry name" value="Tetracyclin repressor-like, C-terminal domain"/>
    <property type="match status" value="1"/>
</dbReference>
<dbReference type="Gene3D" id="1.10.10.60">
    <property type="entry name" value="Homeodomain-like"/>
    <property type="match status" value="1"/>
</dbReference>
<dbReference type="PROSITE" id="PS50977">
    <property type="entry name" value="HTH_TETR_2"/>
    <property type="match status" value="1"/>
</dbReference>
<evidence type="ECO:0000256" key="2">
    <source>
        <dbReference type="ARBA" id="ARBA00023125"/>
    </source>
</evidence>
<keyword evidence="3" id="KW-0804">Transcription</keyword>
<dbReference type="PANTHER" id="PTHR47506:SF6">
    <property type="entry name" value="HTH-TYPE TRANSCRIPTIONAL REPRESSOR NEMR"/>
    <property type="match status" value="1"/>
</dbReference>
<dbReference type="Proteomes" id="UP000199544">
    <property type="component" value="Unassembled WGS sequence"/>
</dbReference>
<dbReference type="AlphaFoldDB" id="A0A1G9ZVJ8"/>
<dbReference type="STRING" id="459525.SAMN04488137_3760"/>
<dbReference type="InterPro" id="IPR036271">
    <property type="entry name" value="Tet_transcr_reg_TetR-rel_C_sf"/>
</dbReference>
<dbReference type="OrthoDB" id="509229at2"/>
<evidence type="ECO:0000259" key="5">
    <source>
        <dbReference type="PROSITE" id="PS50977"/>
    </source>
</evidence>
<dbReference type="PRINTS" id="PR00455">
    <property type="entry name" value="HTHTETR"/>
</dbReference>
<dbReference type="InterPro" id="IPR009057">
    <property type="entry name" value="Homeodomain-like_sf"/>
</dbReference>
<evidence type="ECO:0000256" key="4">
    <source>
        <dbReference type="PROSITE-ProRule" id="PRU00335"/>
    </source>
</evidence>
<evidence type="ECO:0000256" key="1">
    <source>
        <dbReference type="ARBA" id="ARBA00023015"/>
    </source>
</evidence>
<dbReference type="EMBL" id="FNHW01000002">
    <property type="protein sequence ID" value="SDN25124.1"/>
    <property type="molecule type" value="Genomic_DNA"/>
</dbReference>
<protein>
    <submittedName>
        <fullName evidence="6">Transcriptional regulator, TetR family</fullName>
    </submittedName>
</protein>
<evidence type="ECO:0000313" key="7">
    <source>
        <dbReference type="Proteomes" id="UP000199544"/>
    </source>
</evidence>
<dbReference type="InterPro" id="IPR001647">
    <property type="entry name" value="HTH_TetR"/>
</dbReference>
<feature type="domain" description="HTH tetR-type" evidence="5">
    <location>
        <begin position="1"/>
        <end position="60"/>
    </location>
</feature>
<dbReference type="GO" id="GO:0003677">
    <property type="term" value="F:DNA binding"/>
    <property type="evidence" value="ECO:0007669"/>
    <property type="project" value="UniProtKB-UniRule"/>
</dbReference>
<organism evidence="6 7">
    <name type="scientific">Fictibacillus solisalsi</name>
    <dbReference type="NCBI Taxonomy" id="459525"/>
    <lineage>
        <taxon>Bacteria</taxon>
        <taxon>Bacillati</taxon>
        <taxon>Bacillota</taxon>
        <taxon>Bacilli</taxon>
        <taxon>Bacillales</taxon>
        <taxon>Fictibacillaceae</taxon>
        <taxon>Fictibacillus</taxon>
    </lineage>
</organism>
<evidence type="ECO:0000256" key="3">
    <source>
        <dbReference type="ARBA" id="ARBA00023163"/>
    </source>
</evidence>
<keyword evidence="7" id="KW-1185">Reference proteome</keyword>
<keyword evidence="1" id="KW-0805">Transcription regulation</keyword>
<dbReference type="Pfam" id="PF00440">
    <property type="entry name" value="TetR_N"/>
    <property type="match status" value="1"/>
</dbReference>
<gene>
    <name evidence="6" type="ORF">SAMN04488137_3760</name>
</gene>
<reference evidence="7" key="1">
    <citation type="submission" date="2016-10" db="EMBL/GenBank/DDBJ databases">
        <authorList>
            <person name="Varghese N."/>
            <person name="Submissions S."/>
        </authorList>
    </citation>
    <scope>NUCLEOTIDE SEQUENCE [LARGE SCALE GENOMIC DNA]</scope>
    <source>
        <strain evidence="7">CGMCC 1.6854</strain>
    </source>
</reference>
<sequence length="191" mass="22251">MTADKIKAVALTHFANHGYSGASLAMIAADVGIKKPSIYAHFKNKDELFLAVTEEAVQNEWEQAVDYIKKGGQSFKEKLYGYLKLQKESYEQDERAKFWLRTSFFPPEHLQQQIIEYVYRYLDQMEDLLLQEFEEAKAQHPELENLDIKQAAKAYIALLDGVFVELLYGGNDRAEDRLESSWYMYERALFN</sequence>
<accession>A0A1G9ZVJ8</accession>
<dbReference type="SUPFAM" id="SSF46689">
    <property type="entry name" value="Homeodomain-like"/>
    <property type="match status" value="1"/>
</dbReference>
<name>A0A1G9ZVJ8_9BACL</name>
<proteinExistence type="predicted"/>
<evidence type="ECO:0000313" key="6">
    <source>
        <dbReference type="EMBL" id="SDN25124.1"/>
    </source>
</evidence>
<dbReference type="RefSeq" id="WP_090237057.1">
    <property type="nucleotide sequence ID" value="NZ_FNHW01000002.1"/>
</dbReference>
<dbReference type="PANTHER" id="PTHR47506">
    <property type="entry name" value="TRANSCRIPTIONAL REGULATORY PROTEIN"/>
    <property type="match status" value="1"/>
</dbReference>
<dbReference type="Gene3D" id="1.10.357.10">
    <property type="entry name" value="Tetracycline Repressor, domain 2"/>
    <property type="match status" value="1"/>
</dbReference>
<keyword evidence="2 4" id="KW-0238">DNA-binding</keyword>
<feature type="DNA-binding region" description="H-T-H motif" evidence="4">
    <location>
        <begin position="23"/>
        <end position="42"/>
    </location>
</feature>